<reference evidence="3 4" key="1">
    <citation type="submission" date="2018-11" db="EMBL/GenBank/DDBJ databases">
        <authorList>
            <person name="Na S.W."/>
            <person name="Baik M."/>
        </authorList>
    </citation>
    <scope>NUCLEOTIDE SEQUENCE [LARGE SCALE GENOMIC DNA]</scope>
    <source>
        <strain evidence="3 4">E39</strain>
    </source>
</reference>
<dbReference type="KEGG" id="alq:C7Y71_004985"/>
<protein>
    <submittedName>
        <fullName evidence="3">DUF4339 domain-containing protein</fullName>
    </submittedName>
</protein>
<dbReference type="OrthoDB" id="174139at2"/>
<accession>A0A5P8E623</accession>
<dbReference type="Pfam" id="PF14237">
    <property type="entry name" value="GYF_2"/>
    <property type="match status" value="1"/>
</dbReference>
<dbReference type="PANTHER" id="PTHR37826">
    <property type="entry name" value="FLOTILLIN BAND_7_5 DOMAIN PROTEIN"/>
    <property type="match status" value="1"/>
</dbReference>
<evidence type="ECO:0000313" key="4">
    <source>
        <dbReference type="Proteomes" id="UP000249375"/>
    </source>
</evidence>
<gene>
    <name evidence="3" type="ORF">C7Y71_004985</name>
</gene>
<dbReference type="RefSeq" id="WP_111897286.1">
    <property type="nucleotide sequence ID" value="NZ_CP033459.1"/>
</dbReference>
<dbReference type="Pfam" id="PF13421">
    <property type="entry name" value="Band_7_1"/>
    <property type="match status" value="1"/>
</dbReference>
<feature type="domain" description="GYF" evidence="2">
    <location>
        <begin position="384"/>
        <end position="432"/>
    </location>
</feature>
<sequence>MALFGKGKGGGLMNVIRCDEEDYMVWKWRPLGQDVNSTSRENSIRYGSSLRVKDGEVAVFVYKSKDGPLQDFIEGPFDQTIKTANFPVLASIVGMAFGGESPFQAEIYFINLAGNNQLRFAVPFFDVFDPRLPDHGIPMAVRGTITFNITDYKNFIKLNRLINFDHERFRGQIKDALSKYVKGVVMNIPQELGMPVVQMERQILTINERVEAYLKPRIENDFGVNLKGFDIAALDIDKDSPYYEELRELTAGNTAKTINAQTDLGIRNMQDTQRINLANMEESLRIQREEMQRAQRLQTESNFMGAHSLDQQTEVLKTGAQSLGQMGAMNMSGDGNSMNPAGMMTGMMMGGAVGQQMAGMMQNMGQQMQGAMNTPPPMPSVQYLVSINGAQSGPFNLQELKMMAQSGQITRQTYVWKQGMANWDFAGNVAELASIFAPPAPGTPPPPPMP</sequence>
<organism evidence="3 4">
    <name type="scientific">Pseudoprevotella muciniphila</name>
    <dbReference type="NCBI Taxonomy" id="2133944"/>
    <lineage>
        <taxon>Bacteria</taxon>
        <taxon>Pseudomonadati</taxon>
        <taxon>Bacteroidota</taxon>
        <taxon>Bacteroidia</taxon>
        <taxon>Bacteroidales</taxon>
        <taxon>Prevotellaceae</taxon>
        <taxon>Pseudoprevotella</taxon>
    </lineage>
</organism>
<dbReference type="PANTHER" id="PTHR37826:SF2">
    <property type="entry name" value="ZINC-RIBBON DOMAIN-CONTAINING PROTEIN"/>
    <property type="match status" value="1"/>
</dbReference>
<evidence type="ECO:0000259" key="2">
    <source>
        <dbReference type="Pfam" id="PF14237"/>
    </source>
</evidence>
<dbReference type="Proteomes" id="UP000249375">
    <property type="component" value="Chromosome"/>
</dbReference>
<proteinExistence type="predicted"/>
<dbReference type="InterPro" id="IPR033880">
    <property type="entry name" value="SPFH_YdjI"/>
</dbReference>
<dbReference type="InterPro" id="IPR025640">
    <property type="entry name" value="GYF_2"/>
</dbReference>
<keyword evidence="4" id="KW-1185">Reference proteome</keyword>
<dbReference type="EMBL" id="CP033459">
    <property type="protein sequence ID" value="QFQ12421.1"/>
    <property type="molecule type" value="Genomic_DNA"/>
</dbReference>
<evidence type="ECO:0000259" key="1">
    <source>
        <dbReference type="Pfam" id="PF13421"/>
    </source>
</evidence>
<feature type="domain" description="SPFH" evidence="1">
    <location>
        <begin position="41"/>
        <end position="235"/>
    </location>
</feature>
<name>A0A5P8E623_9BACT</name>
<evidence type="ECO:0000313" key="3">
    <source>
        <dbReference type="EMBL" id="QFQ12421.1"/>
    </source>
</evidence>
<dbReference type="AlphaFoldDB" id="A0A5P8E623"/>